<gene>
    <name evidence="1" type="ORF">HW452_00890</name>
</gene>
<keyword evidence="2" id="KW-1185">Reference proteome</keyword>
<proteinExistence type="predicted"/>
<accession>A0ACC5VQQ9</accession>
<reference evidence="1" key="1">
    <citation type="submission" date="2020-06" db="EMBL/GenBank/DDBJ databases">
        <title>Whole Genome Sequence of Halomonas aquamarina MB598.</title>
        <authorList>
            <person name="Pervaiz M."/>
            <person name="Fariq A."/>
            <person name="Yasmin A."/>
            <person name="Welch M."/>
        </authorList>
    </citation>
    <scope>NUCLEOTIDE SEQUENCE</scope>
    <source>
        <strain evidence="1">MB598</strain>
    </source>
</reference>
<evidence type="ECO:0000313" key="1">
    <source>
        <dbReference type="EMBL" id="MBZ5486079.1"/>
    </source>
</evidence>
<protein>
    <submittedName>
        <fullName evidence="1">Uncharacterized protein</fullName>
    </submittedName>
</protein>
<comment type="caution">
    <text evidence="1">The sequence shown here is derived from an EMBL/GenBank/DDBJ whole genome shotgun (WGS) entry which is preliminary data.</text>
</comment>
<dbReference type="EMBL" id="JABYQT010000001">
    <property type="protein sequence ID" value="MBZ5486079.1"/>
    <property type="molecule type" value="Genomic_DNA"/>
</dbReference>
<dbReference type="Proteomes" id="UP001319846">
    <property type="component" value="Unassembled WGS sequence"/>
</dbReference>
<name>A0ACC5VQQ9_9GAMM</name>
<sequence length="137" mass="15572">MKLSLRQMFAPTLLALALAPLAFSAQAEQHEGRGSDADREAFHQRMEERRQEVYERAGLSDEQQQALNEINAEHYQAMQALRAEHEEKVADILSEEERDALKEAMKEVRDEHRGEGKGHGRRGGHEHQNDEAEAASE</sequence>
<evidence type="ECO:0000313" key="2">
    <source>
        <dbReference type="Proteomes" id="UP001319846"/>
    </source>
</evidence>
<organism evidence="1 2">
    <name type="scientific">Vreelandella aquamarina</name>
    <dbReference type="NCBI Taxonomy" id="77097"/>
    <lineage>
        <taxon>Bacteria</taxon>
        <taxon>Pseudomonadati</taxon>
        <taxon>Pseudomonadota</taxon>
        <taxon>Gammaproteobacteria</taxon>
        <taxon>Oceanospirillales</taxon>
        <taxon>Halomonadaceae</taxon>
        <taxon>Vreelandella</taxon>
    </lineage>
</organism>